<sequence>MKVIGGRGRWWRREVVEEGGGGRGRWWRREVVEEGGGGGGRWWKREVVEEGGAGEGRIIFSCLSALTMGEVVLTRAHQHRL</sequence>
<reference evidence="1" key="1">
    <citation type="journal article" date="2023" name="G3 (Bethesda)">
        <title>A reference genome for the long-term kleptoplast-retaining sea slug Elysia crispata morphotype clarki.</title>
        <authorList>
            <person name="Eastman K.E."/>
            <person name="Pendleton A.L."/>
            <person name="Shaikh M.A."/>
            <person name="Suttiyut T."/>
            <person name="Ogas R."/>
            <person name="Tomko P."/>
            <person name="Gavelis G."/>
            <person name="Widhalm J.R."/>
            <person name="Wisecaver J.H."/>
        </authorList>
    </citation>
    <scope>NUCLEOTIDE SEQUENCE</scope>
    <source>
        <strain evidence="1">ECLA1</strain>
    </source>
</reference>
<organism evidence="1 2">
    <name type="scientific">Elysia crispata</name>
    <name type="common">lettuce slug</name>
    <dbReference type="NCBI Taxonomy" id="231223"/>
    <lineage>
        <taxon>Eukaryota</taxon>
        <taxon>Metazoa</taxon>
        <taxon>Spiralia</taxon>
        <taxon>Lophotrochozoa</taxon>
        <taxon>Mollusca</taxon>
        <taxon>Gastropoda</taxon>
        <taxon>Heterobranchia</taxon>
        <taxon>Euthyneura</taxon>
        <taxon>Panpulmonata</taxon>
        <taxon>Sacoglossa</taxon>
        <taxon>Placobranchoidea</taxon>
        <taxon>Plakobranchidae</taxon>
        <taxon>Elysia</taxon>
    </lineage>
</organism>
<gene>
    <name evidence="1" type="ORF">RRG08_065769</name>
</gene>
<name>A0AAE0Y6B3_9GAST</name>
<comment type="caution">
    <text evidence="1">The sequence shown here is derived from an EMBL/GenBank/DDBJ whole genome shotgun (WGS) entry which is preliminary data.</text>
</comment>
<dbReference type="Proteomes" id="UP001283361">
    <property type="component" value="Unassembled WGS sequence"/>
</dbReference>
<evidence type="ECO:0000313" key="2">
    <source>
        <dbReference type="Proteomes" id="UP001283361"/>
    </source>
</evidence>
<dbReference type="AlphaFoldDB" id="A0AAE0Y6B3"/>
<protein>
    <submittedName>
        <fullName evidence="1">Uncharacterized protein</fullName>
    </submittedName>
</protein>
<evidence type="ECO:0000313" key="1">
    <source>
        <dbReference type="EMBL" id="KAK3734400.1"/>
    </source>
</evidence>
<proteinExistence type="predicted"/>
<accession>A0AAE0Y6B3</accession>
<dbReference type="EMBL" id="JAWDGP010006851">
    <property type="protein sequence ID" value="KAK3734400.1"/>
    <property type="molecule type" value="Genomic_DNA"/>
</dbReference>
<keyword evidence="2" id="KW-1185">Reference proteome</keyword>